<dbReference type="EMBL" id="CP000478">
    <property type="protein sequence ID" value="ABK18679.1"/>
    <property type="molecule type" value="Genomic_DNA"/>
</dbReference>
<dbReference type="Pfam" id="PF00590">
    <property type="entry name" value="TP_methylase"/>
    <property type="match status" value="1"/>
</dbReference>
<evidence type="ECO:0000259" key="7">
    <source>
        <dbReference type="Pfam" id="PF00590"/>
    </source>
</evidence>
<name>A0LMM7_SYNFM</name>
<evidence type="ECO:0000313" key="9">
    <source>
        <dbReference type="EMBL" id="ABK18721.1"/>
    </source>
</evidence>
<reference evidence="8 10" key="1">
    <citation type="submission" date="2006-10" db="EMBL/GenBank/DDBJ databases">
        <title>Complete sequence of Syntrophobacter fumaroxidans MPOB.</title>
        <authorList>
            <consortium name="US DOE Joint Genome Institute"/>
            <person name="Copeland A."/>
            <person name="Lucas S."/>
            <person name="Lapidus A."/>
            <person name="Barry K."/>
            <person name="Detter J.C."/>
            <person name="Glavina del Rio T."/>
            <person name="Hammon N."/>
            <person name="Israni S."/>
            <person name="Pitluck S."/>
            <person name="Goltsman E.G."/>
            <person name="Martinez M."/>
            <person name="Schmutz J."/>
            <person name="Larimer F."/>
            <person name="Land M."/>
            <person name="Hauser L."/>
            <person name="Kyrpides N."/>
            <person name="Kim E."/>
            <person name="Boone D.R."/>
            <person name="Brockman F."/>
            <person name="Culley D."/>
            <person name="Ferry J."/>
            <person name="Gunsalus R."/>
            <person name="McInerney M.J."/>
            <person name="Morrison M."/>
            <person name="Plugge C."/>
            <person name="Rohlin L."/>
            <person name="Scholten J."/>
            <person name="Sieber J."/>
            <person name="Stams A.J.M."/>
            <person name="Worm P."/>
            <person name="Henstra A.M."/>
            <person name="Richardson P."/>
        </authorList>
    </citation>
    <scope>NUCLEOTIDE SEQUENCE [LARGE SCALE GENOMIC DNA]</scope>
    <source>
        <strain evidence="10">DSM 10017 / MPOB</strain>
        <strain evidence="8">MPOB</strain>
    </source>
</reference>
<keyword evidence="3 6" id="KW-0489">Methyltransferase</keyword>
<evidence type="ECO:0000313" key="8">
    <source>
        <dbReference type="EMBL" id="ABK18679.1"/>
    </source>
</evidence>
<evidence type="ECO:0000256" key="5">
    <source>
        <dbReference type="ARBA" id="ARBA00022691"/>
    </source>
</evidence>
<dbReference type="InParanoid" id="A0LMM7"/>
<dbReference type="HOGENOM" id="CLU_044779_0_0_7"/>
<keyword evidence="4 6" id="KW-0808">Transferase</keyword>
<comment type="function">
    <text evidence="6">Catalyzes the 2'-O-methylation of the ribose of cytidine 1402 (C1402) in 16S rRNA.</text>
</comment>
<evidence type="ECO:0000256" key="2">
    <source>
        <dbReference type="ARBA" id="ARBA00022552"/>
    </source>
</evidence>
<evidence type="ECO:0000256" key="6">
    <source>
        <dbReference type="HAMAP-Rule" id="MF_01877"/>
    </source>
</evidence>
<dbReference type="CDD" id="cd11648">
    <property type="entry name" value="RsmI"/>
    <property type="match status" value="1"/>
</dbReference>
<dbReference type="eggNOG" id="COG0313">
    <property type="taxonomic scope" value="Bacteria"/>
</dbReference>
<sequence length="293" mass="32159">MHSKRSNNAGERAGPGTLYVVATPIGNLSDISLRALETLRSVHLIAAEDTRHTRKLLSRHDIHKPLVSYHGHNLERSGRELMERIEAGESVALVTDAGTPGVSDPGALLIAGAVDRGLPLVVIPGPTALIAALVASGLPTHPFVFLGFAPSRGHGRTKFFASHAILTMTLVLYESPKRLARTLEDILTFWGDRRIAVARELTKRHEEVFRGLVSRCREHFSGEVKGELTLVVEGAAEGIIAAEREERDWRGELRLLLDTPGVTLKEAVERIAAARRVPRRTVYREALRGKPRT</sequence>
<dbReference type="KEGG" id="sfu:Sfum_3047"/>
<evidence type="ECO:0000313" key="10">
    <source>
        <dbReference type="Proteomes" id="UP000001784"/>
    </source>
</evidence>
<accession>A0LMM7</accession>
<evidence type="ECO:0000256" key="3">
    <source>
        <dbReference type="ARBA" id="ARBA00022603"/>
    </source>
</evidence>
<dbReference type="KEGG" id="sfu:Sfum_3005"/>
<dbReference type="AlphaFoldDB" id="A0LMM7"/>
<dbReference type="GO" id="GO:0070677">
    <property type="term" value="F:rRNA (cytosine-2'-O-)-methyltransferase activity"/>
    <property type="evidence" value="ECO:0007669"/>
    <property type="project" value="UniProtKB-UniRule"/>
</dbReference>
<organism evidence="8 10">
    <name type="scientific">Syntrophobacter fumaroxidans (strain DSM 10017 / MPOB)</name>
    <dbReference type="NCBI Taxonomy" id="335543"/>
    <lineage>
        <taxon>Bacteria</taxon>
        <taxon>Pseudomonadati</taxon>
        <taxon>Thermodesulfobacteriota</taxon>
        <taxon>Syntrophobacteria</taxon>
        <taxon>Syntrophobacterales</taxon>
        <taxon>Syntrophobacteraceae</taxon>
        <taxon>Syntrophobacter</taxon>
    </lineage>
</organism>
<dbReference type="Gene3D" id="3.40.1010.10">
    <property type="entry name" value="Cobalt-precorrin-4 Transmethylase, Domain 1"/>
    <property type="match status" value="1"/>
</dbReference>
<keyword evidence="10" id="KW-1185">Reference proteome</keyword>
<keyword evidence="5 6" id="KW-0949">S-adenosyl-L-methionine</keyword>
<dbReference type="Proteomes" id="UP000001784">
    <property type="component" value="Chromosome"/>
</dbReference>
<comment type="subcellular location">
    <subcellularLocation>
        <location evidence="6">Cytoplasm</location>
    </subcellularLocation>
</comment>
<dbReference type="SUPFAM" id="SSF53790">
    <property type="entry name" value="Tetrapyrrole methylase"/>
    <property type="match status" value="1"/>
</dbReference>
<dbReference type="STRING" id="335543.Sfum_3005"/>
<dbReference type="InterPro" id="IPR014777">
    <property type="entry name" value="4pyrrole_Mease_sub1"/>
</dbReference>
<dbReference type="RefSeq" id="WP_011699843.1">
    <property type="nucleotide sequence ID" value="NC_008554.1"/>
</dbReference>
<dbReference type="OrthoDB" id="9809084at2"/>
<dbReference type="PANTHER" id="PTHR46111:SF1">
    <property type="entry name" value="RIBOSOMAL RNA SMALL SUBUNIT METHYLTRANSFERASE I"/>
    <property type="match status" value="1"/>
</dbReference>
<dbReference type="HAMAP" id="MF_01877">
    <property type="entry name" value="16SrRNA_methyltr_I"/>
    <property type="match status" value="1"/>
</dbReference>
<evidence type="ECO:0000256" key="1">
    <source>
        <dbReference type="ARBA" id="ARBA00022490"/>
    </source>
</evidence>
<gene>
    <name evidence="6" type="primary">rsmI</name>
    <name evidence="8" type="ordered locus">Sfum_3005</name>
    <name evidence="9" type="ordered locus">Sfum_3047</name>
</gene>
<protein>
    <recommendedName>
        <fullName evidence="6">Ribosomal RNA small subunit methyltransferase I</fullName>
        <ecNumber evidence="6">2.1.1.198</ecNumber>
    </recommendedName>
    <alternativeName>
        <fullName evidence="6">16S rRNA 2'-O-ribose C1402 methyltransferase</fullName>
    </alternativeName>
    <alternativeName>
        <fullName evidence="6">rRNA (cytidine-2'-O-)-methyltransferase RsmI</fullName>
    </alternativeName>
</protein>
<dbReference type="Gene3D" id="3.30.950.10">
    <property type="entry name" value="Methyltransferase, Cobalt-precorrin-4 Transmethylase, Domain 2"/>
    <property type="match status" value="1"/>
</dbReference>
<dbReference type="InterPro" id="IPR008189">
    <property type="entry name" value="rRNA_ssu_MeTfrase_I"/>
</dbReference>
<dbReference type="InterPro" id="IPR014776">
    <property type="entry name" value="4pyrrole_Mease_sub2"/>
</dbReference>
<dbReference type="NCBIfam" id="TIGR00096">
    <property type="entry name" value="16S rRNA (cytidine(1402)-2'-O)-methyltransferase"/>
    <property type="match status" value="1"/>
</dbReference>
<dbReference type="PIRSF" id="PIRSF005917">
    <property type="entry name" value="MTase_YraL"/>
    <property type="match status" value="1"/>
</dbReference>
<dbReference type="FunCoup" id="A0LMM7">
    <property type="interactions" value="330"/>
</dbReference>
<keyword evidence="2 6" id="KW-0698">rRNA processing</keyword>
<dbReference type="FunFam" id="3.30.950.10:FF:000002">
    <property type="entry name" value="Ribosomal RNA small subunit methyltransferase I"/>
    <property type="match status" value="1"/>
</dbReference>
<dbReference type="PANTHER" id="PTHR46111">
    <property type="entry name" value="RIBOSOMAL RNA SMALL SUBUNIT METHYLTRANSFERASE I"/>
    <property type="match status" value="1"/>
</dbReference>
<keyword evidence="1 6" id="KW-0963">Cytoplasm</keyword>
<dbReference type="InterPro" id="IPR035996">
    <property type="entry name" value="4pyrrol_Methylase_sf"/>
</dbReference>
<comment type="similarity">
    <text evidence="6">Belongs to the methyltransferase superfamily. RsmI family.</text>
</comment>
<feature type="domain" description="Tetrapyrrole methylase" evidence="7">
    <location>
        <begin position="17"/>
        <end position="214"/>
    </location>
</feature>
<comment type="catalytic activity">
    <reaction evidence="6">
        <text>cytidine(1402) in 16S rRNA + S-adenosyl-L-methionine = 2'-O-methylcytidine(1402) in 16S rRNA + S-adenosyl-L-homocysteine + H(+)</text>
        <dbReference type="Rhea" id="RHEA:42924"/>
        <dbReference type="Rhea" id="RHEA-COMP:10285"/>
        <dbReference type="Rhea" id="RHEA-COMP:10286"/>
        <dbReference type="ChEBI" id="CHEBI:15378"/>
        <dbReference type="ChEBI" id="CHEBI:57856"/>
        <dbReference type="ChEBI" id="CHEBI:59789"/>
        <dbReference type="ChEBI" id="CHEBI:74495"/>
        <dbReference type="ChEBI" id="CHEBI:82748"/>
        <dbReference type="EC" id="2.1.1.198"/>
    </reaction>
</comment>
<dbReference type="GO" id="GO:0005737">
    <property type="term" value="C:cytoplasm"/>
    <property type="evidence" value="ECO:0007669"/>
    <property type="project" value="UniProtKB-SubCell"/>
</dbReference>
<dbReference type="FunFam" id="3.40.1010.10:FF:000007">
    <property type="entry name" value="Ribosomal RNA small subunit methyltransferase I"/>
    <property type="match status" value="1"/>
</dbReference>
<proteinExistence type="inferred from homology"/>
<dbReference type="EC" id="2.1.1.198" evidence="6"/>
<dbReference type="EMBL" id="CP000478">
    <property type="protein sequence ID" value="ABK18721.1"/>
    <property type="molecule type" value="Genomic_DNA"/>
</dbReference>
<evidence type="ECO:0000256" key="4">
    <source>
        <dbReference type="ARBA" id="ARBA00022679"/>
    </source>
</evidence>
<dbReference type="InterPro" id="IPR000878">
    <property type="entry name" value="4pyrrol_Mease"/>
</dbReference>